<dbReference type="PANTHER" id="PTHR43284">
    <property type="entry name" value="ASPARAGINE SYNTHETASE (GLUTAMINE-HYDROLYZING)"/>
    <property type="match status" value="1"/>
</dbReference>
<dbReference type="Gene3D" id="3.60.20.10">
    <property type="entry name" value="Glutamine Phosphoribosylpyrophosphate, subunit 1, domain 1"/>
    <property type="match status" value="1"/>
</dbReference>
<dbReference type="InterPro" id="IPR014729">
    <property type="entry name" value="Rossmann-like_a/b/a_fold"/>
</dbReference>
<feature type="binding site" evidence="9">
    <location>
        <position position="101"/>
    </location>
    <ligand>
        <name>L-glutamine</name>
        <dbReference type="ChEBI" id="CHEBI:58359"/>
    </ligand>
</feature>
<dbReference type="InterPro" id="IPR033738">
    <property type="entry name" value="AsnB_N"/>
</dbReference>
<keyword evidence="8" id="KW-0061">Asparagine biosynthesis</keyword>
<organism evidence="12 13">
    <name type="scientific">Candidatus Methylomirabilis lanthanidiphila</name>
    <dbReference type="NCBI Taxonomy" id="2211376"/>
    <lineage>
        <taxon>Bacteria</taxon>
        <taxon>Candidatus Methylomirabilota</taxon>
        <taxon>Candidatus Methylomirabilia</taxon>
        <taxon>Candidatus Methylomirabilales</taxon>
        <taxon>Candidatus Methylomirabilaceae</taxon>
        <taxon>Candidatus Methylomirabilis</taxon>
    </lineage>
</organism>
<dbReference type="CDD" id="cd00712">
    <property type="entry name" value="AsnB"/>
    <property type="match status" value="1"/>
</dbReference>
<dbReference type="GO" id="GO:0006529">
    <property type="term" value="P:asparagine biosynthetic process"/>
    <property type="evidence" value="ECO:0007669"/>
    <property type="project" value="UniProtKB-KW"/>
</dbReference>
<name>A0A564ZID5_9BACT</name>
<dbReference type="Proteomes" id="UP000334340">
    <property type="component" value="Unassembled WGS sequence"/>
</dbReference>
<dbReference type="GO" id="GO:0005829">
    <property type="term" value="C:cytosol"/>
    <property type="evidence" value="ECO:0007669"/>
    <property type="project" value="TreeGrafter"/>
</dbReference>
<dbReference type="AlphaFoldDB" id="A0A564ZID5"/>
<dbReference type="PROSITE" id="PS51278">
    <property type="entry name" value="GATASE_TYPE_2"/>
    <property type="match status" value="1"/>
</dbReference>
<dbReference type="InterPro" id="IPR001962">
    <property type="entry name" value="Asn_synthase"/>
</dbReference>
<feature type="binding site" evidence="9">
    <location>
        <position position="289"/>
    </location>
    <ligand>
        <name>ATP</name>
        <dbReference type="ChEBI" id="CHEBI:30616"/>
    </ligand>
</feature>
<evidence type="ECO:0000256" key="9">
    <source>
        <dbReference type="PIRSR" id="PIRSR001589-2"/>
    </source>
</evidence>
<dbReference type="EMBL" id="CABIKM010000019">
    <property type="protein sequence ID" value="VUZ84866.1"/>
    <property type="molecule type" value="Genomic_DNA"/>
</dbReference>
<keyword evidence="13" id="KW-1185">Reference proteome</keyword>
<dbReference type="InterPro" id="IPR017932">
    <property type="entry name" value="GATase_2_dom"/>
</dbReference>
<proteinExistence type="inferred from homology"/>
<evidence type="ECO:0000256" key="1">
    <source>
        <dbReference type="ARBA" id="ARBA00005187"/>
    </source>
</evidence>
<evidence type="ECO:0000313" key="12">
    <source>
        <dbReference type="EMBL" id="VUZ84866.1"/>
    </source>
</evidence>
<sequence>MCGICGKVNRDPDAPVDKGTLHRMAKALAHRGPDSEGFFVNDHVGLAHRRLAIIDLSPDGTQPMSNEDGSIWIVFNGEIYNFHELRDALVRKGHSFRSRTDTEVIVHLYEDLGPEALRALRGMFALAIWDAKHRQLLLARDRLGKKPLYYCAGPSCFAFASELQSLLEDPSIPRVPDLEAIRYYLTYRYVPSPFSAFQGIRKLPPAHYLALKDGQFRVNRYWALRYAEKSHESEGALAERLRGSLEEAVRLRMISDVPIGAFLSGGLDSSAVVALMGRLSGGPVKTFSIGFEEQAFSELPYARAIARRFGTDHHECVVRPDAVGILPLLVRHFGEPFADSTAVPQYYLSKLAREYVTVVLAGDGGDEAFGGYDRYVAAMATRPTDHIPSPMRNGLARVIGRLSKYPLSTPFLQRTGRVLRALSDDPQRRYVRWMSHFDMQQQAAMFSRAFLKQVREIDPERLILDAYKDTDAAHPLDATLDVDVNTYLPDDLLAKVDITSMANSLEVRAPLLDHPLMEFAATLPPSLKIQGLDKKYLLKRAMADLLPAEILNRPKQGFIVPIDRWFRHDLQEMAYDTLLDSRSLGRGYFRPGAVKRLLDEHVGGVQNRHRQLWSLLMLELWHRCFIDQ</sequence>
<dbReference type="InterPro" id="IPR029055">
    <property type="entry name" value="Ntn_hydrolases_N"/>
</dbReference>
<evidence type="ECO:0000256" key="8">
    <source>
        <dbReference type="PIRSR" id="PIRSR001589-1"/>
    </source>
</evidence>
<comment type="similarity">
    <text evidence="2">Belongs to the asparagine synthetase family.</text>
</comment>
<evidence type="ECO:0000256" key="3">
    <source>
        <dbReference type="ARBA" id="ARBA00012737"/>
    </source>
</evidence>
<evidence type="ECO:0000256" key="6">
    <source>
        <dbReference type="ARBA" id="ARBA00022962"/>
    </source>
</evidence>
<comment type="catalytic activity">
    <reaction evidence="7">
        <text>L-aspartate + L-glutamine + ATP + H2O = L-asparagine + L-glutamate + AMP + diphosphate + H(+)</text>
        <dbReference type="Rhea" id="RHEA:12228"/>
        <dbReference type="ChEBI" id="CHEBI:15377"/>
        <dbReference type="ChEBI" id="CHEBI:15378"/>
        <dbReference type="ChEBI" id="CHEBI:29985"/>
        <dbReference type="ChEBI" id="CHEBI:29991"/>
        <dbReference type="ChEBI" id="CHEBI:30616"/>
        <dbReference type="ChEBI" id="CHEBI:33019"/>
        <dbReference type="ChEBI" id="CHEBI:58048"/>
        <dbReference type="ChEBI" id="CHEBI:58359"/>
        <dbReference type="ChEBI" id="CHEBI:456215"/>
        <dbReference type="EC" id="6.3.5.4"/>
    </reaction>
</comment>
<evidence type="ECO:0000256" key="7">
    <source>
        <dbReference type="ARBA" id="ARBA00048741"/>
    </source>
</evidence>
<dbReference type="SUPFAM" id="SSF56235">
    <property type="entry name" value="N-terminal nucleophile aminohydrolases (Ntn hydrolases)"/>
    <property type="match status" value="1"/>
</dbReference>
<dbReference type="PIRSF" id="PIRSF001589">
    <property type="entry name" value="Asn_synthetase_glu-h"/>
    <property type="match status" value="1"/>
</dbReference>
<keyword evidence="12" id="KW-0032">Aminotransferase</keyword>
<keyword evidence="6 8" id="KW-0315">Glutamine amidotransferase</keyword>
<dbReference type="GO" id="GO:0004066">
    <property type="term" value="F:asparagine synthase (glutamine-hydrolyzing) activity"/>
    <property type="evidence" value="ECO:0007669"/>
    <property type="project" value="UniProtKB-EC"/>
</dbReference>
<dbReference type="SUPFAM" id="SSF52402">
    <property type="entry name" value="Adenine nucleotide alpha hydrolases-like"/>
    <property type="match status" value="1"/>
</dbReference>
<feature type="site" description="Important for beta-aspartyl-AMP intermediate formation" evidence="10">
    <location>
        <position position="363"/>
    </location>
</feature>
<dbReference type="EC" id="6.3.5.4" evidence="3"/>
<dbReference type="NCBIfam" id="TIGR01536">
    <property type="entry name" value="asn_synth_AEB"/>
    <property type="match status" value="1"/>
</dbReference>
<feature type="domain" description="Glutamine amidotransferase type-2" evidence="11">
    <location>
        <begin position="2"/>
        <end position="214"/>
    </location>
</feature>
<gene>
    <name evidence="12" type="ORF">MELA_01241</name>
</gene>
<evidence type="ECO:0000256" key="2">
    <source>
        <dbReference type="ARBA" id="ARBA00005752"/>
    </source>
</evidence>
<dbReference type="GO" id="GO:0005524">
    <property type="term" value="F:ATP binding"/>
    <property type="evidence" value="ECO:0007669"/>
    <property type="project" value="UniProtKB-KW"/>
</dbReference>
<dbReference type="GO" id="GO:0008483">
    <property type="term" value="F:transaminase activity"/>
    <property type="evidence" value="ECO:0007669"/>
    <property type="project" value="UniProtKB-KW"/>
</dbReference>
<protein>
    <recommendedName>
        <fullName evidence="3">asparagine synthase (glutamine-hydrolyzing)</fullName>
        <ecNumber evidence="3">6.3.5.4</ecNumber>
    </recommendedName>
</protein>
<accession>A0A564ZID5</accession>
<comment type="pathway">
    <text evidence="1">Amino-acid biosynthesis; L-asparagine biosynthesis; L-asparagine from L-aspartate (L-Gln route): step 1/1.</text>
</comment>
<keyword evidence="8" id="KW-0028">Amino-acid biosynthesis</keyword>
<evidence type="ECO:0000259" key="11">
    <source>
        <dbReference type="PROSITE" id="PS51278"/>
    </source>
</evidence>
<evidence type="ECO:0000313" key="13">
    <source>
        <dbReference type="Proteomes" id="UP000334340"/>
    </source>
</evidence>
<keyword evidence="4 9" id="KW-0547">Nucleotide-binding</keyword>
<dbReference type="CDD" id="cd01991">
    <property type="entry name" value="Asn_synthase_B_C"/>
    <property type="match status" value="1"/>
</dbReference>
<evidence type="ECO:0000256" key="10">
    <source>
        <dbReference type="PIRSR" id="PIRSR001589-3"/>
    </source>
</evidence>
<dbReference type="PANTHER" id="PTHR43284:SF1">
    <property type="entry name" value="ASPARAGINE SYNTHETASE"/>
    <property type="match status" value="1"/>
</dbReference>
<dbReference type="InterPro" id="IPR006426">
    <property type="entry name" value="Asn_synth_AEB"/>
</dbReference>
<dbReference type="InterPro" id="IPR051786">
    <property type="entry name" value="ASN_synthetase/amidase"/>
</dbReference>
<keyword evidence="12" id="KW-0808">Transferase</keyword>
<dbReference type="Gene3D" id="3.40.50.620">
    <property type="entry name" value="HUPs"/>
    <property type="match status" value="1"/>
</dbReference>
<reference evidence="12 13" key="1">
    <citation type="submission" date="2019-07" db="EMBL/GenBank/DDBJ databases">
        <authorList>
            <person name="Cremers G."/>
        </authorList>
    </citation>
    <scope>NUCLEOTIDE SEQUENCE [LARGE SCALE GENOMIC DNA]</scope>
</reference>
<evidence type="ECO:0000256" key="5">
    <source>
        <dbReference type="ARBA" id="ARBA00022840"/>
    </source>
</evidence>
<dbReference type="Pfam" id="PF13522">
    <property type="entry name" value="GATase_6"/>
    <property type="match status" value="1"/>
</dbReference>
<evidence type="ECO:0000256" key="4">
    <source>
        <dbReference type="ARBA" id="ARBA00022741"/>
    </source>
</evidence>
<dbReference type="Pfam" id="PF00733">
    <property type="entry name" value="Asn_synthase"/>
    <property type="match status" value="1"/>
</dbReference>
<keyword evidence="5 9" id="KW-0067">ATP-binding</keyword>
<feature type="active site" description="For GATase activity" evidence="8">
    <location>
        <position position="2"/>
    </location>
</feature>